<dbReference type="AlphaFoldDB" id="A0A368VG47"/>
<evidence type="ECO:0008006" key="3">
    <source>
        <dbReference type="Google" id="ProtNLM"/>
    </source>
</evidence>
<dbReference type="RefSeq" id="WP_220271210.1">
    <property type="nucleotide sequence ID" value="NZ_QPJD01000060.1"/>
</dbReference>
<name>A0A368VG47_9BACL</name>
<keyword evidence="2" id="KW-1185">Reference proteome</keyword>
<dbReference type="EMBL" id="QPJD01000060">
    <property type="protein sequence ID" value="RCW39623.1"/>
    <property type="molecule type" value="Genomic_DNA"/>
</dbReference>
<dbReference type="InterPro" id="IPR052922">
    <property type="entry name" value="Cytidylate_Kinase-2"/>
</dbReference>
<gene>
    <name evidence="1" type="ORF">DFP97_1603</name>
</gene>
<accession>A0A368VG47</accession>
<evidence type="ECO:0000313" key="2">
    <source>
        <dbReference type="Proteomes" id="UP000252415"/>
    </source>
</evidence>
<dbReference type="PANTHER" id="PTHR37816:SF2">
    <property type="entry name" value="DNA TOPOLOGY MODULATION PROTEIN FLAR-RELATED PROTEIN"/>
    <property type="match status" value="1"/>
</dbReference>
<dbReference type="Proteomes" id="UP000252415">
    <property type="component" value="Unassembled WGS sequence"/>
</dbReference>
<comment type="caution">
    <text evidence="1">The sequence shown here is derived from an EMBL/GenBank/DDBJ whole genome shotgun (WGS) entry which is preliminary data.</text>
</comment>
<organism evidence="1 2">
    <name type="scientific">Paenibacillus prosopidis</name>
    <dbReference type="NCBI Taxonomy" id="630520"/>
    <lineage>
        <taxon>Bacteria</taxon>
        <taxon>Bacillati</taxon>
        <taxon>Bacillota</taxon>
        <taxon>Bacilli</taxon>
        <taxon>Bacillales</taxon>
        <taxon>Paenibacillaceae</taxon>
        <taxon>Paenibacillus</taxon>
    </lineage>
</organism>
<sequence length="168" mass="19652">MMKKIHIIGSTGSGKTFLARKLSNQLNIPYFELDSVMWSSSVEFSGKNPPGKRDKLLEDIITKDQWIVEGIYYKWVSRSFEEDDIIIFLTPKPLNRAIKIITRFIKQRTGIEKANYKQTLKGLAEMLKWNQKFDFENKKKIFECLENHKKKLIVVNNNKEVLLKIALS</sequence>
<reference evidence="1 2" key="1">
    <citation type="submission" date="2018-07" db="EMBL/GenBank/DDBJ databases">
        <title>Genomic Encyclopedia of Type Strains, Phase III (KMG-III): the genomes of soil and plant-associated and newly described type strains.</title>
        <authorList>
            <person name="Whitman W."/>
        </authorList>
    </citation>
    <scope>NUCLEOTIDE SEQUENCE [LARGE SCALE GENOMIC DNA]</scope>
    <source>
        <strain evidence="1 2">CECT 7506</strain>
    </source>
</reference>
<dbReference type="InterPro" id="IPR027417">
    <property type="entry name" value="P-loop_NTPase"/>
</dbReference>
<dbReference type="Gene3D" id="3.40.50.300">
    <property type="entry name" value="P-loop containing nucleotide triphosphate hydrolases"/>
    <property type="match status" value="1"/>
</dbReference>
<dbReference type="SUPFAM" id="SSF52540">
    <property type="entry name" value="P-loop containing nucleoside triphosphate hydrolases"/>
    <property type="match status" value="1"/>
</dbReference>
<protein>
    <recommendedName>
        <fullName evidence="3">Adenylate kinase family enzyme</fullName>
    </recommendedName>
</protein>
<evidence type="ECO:0000313" key="1">
    <source>
        <dbReference type="EMBL" id="RCW39623.1"/>
    </source>
</evidence>
<dbReference type="PANTHER" id="PTHR37816">
    <property type="entry name" value="YALI0E33011P"/>
    <property type="match status" value="1"/>
</dbReference>
<proteinExistence type="predicted"/>